<name>A0A0E9QU12_ANGAN</name>
<evidence type="ECO:0000313" key="2">
    <source>
        <dbReference type="EMBL" id="JAH20461.1"/>
    </source>
</evidence>
<reference evidence="2" key="1">
    <citation type="submission" date="2014-11" db="EMBL/GenBank/DDBJ databases">
        <authorList>
            <person name="Amaro Gonzalez C."/>
        </authorList>
    </citation>
    <scope>NUCLEOTIDE SEQUENCE</scope>
</reference>
<evidence type="ECO:0008006" key="3">
    <source>
        <dbReference type="Google" id="ProtNLM"/>
    </source>
</evidence>
<protein>
    <recommendedName>
        <fullName evidence="3">Secreted protein</fullName>
    </recommendedName>
</protein>
<dbReference type="EMBL" id="GBXM01088116">
    <property type="protein sequence ID" value="JAH20461.1"/>
    <property type="molecule type" value="Transcribed_RNA"/>
</dbReference>
<sequence>MCSVFYLSCYLIMFLSCHLYKMSVFEEDKALEFTHEGFYKGSCPPSILKFSKSCIKGFKKRLIKLAFVSRQAICEGE</sequence>
<organism evidence="2">
    <name type="scientific">Anguilla anguilla</name>
    <name type="common">European freshwater eel</name>
    <name type="synonym">Muraena anguilla</name>
    <dbReference type="NCBI Taxonomy" id="7936"/>
    <lineage>
        <taxon>Eukaryota</taxon>
        <taxon>Metazoa</taxon>
        <taxon>Chordata</taxon>
        <taxon>Craniata</taxon>
        <taxon>Vertebrata</taxon>
        <taxon>Euteleostomi</taxon>
        <taxon>Actinopterygii</taxon>
        <taxon>Neopterygii</taxon>
        <taxon>Teleostei</taxon>
        <taxon>Anguilliformes</taxon>
        <taxon>Anguillidae</taxon>
        <taxon>Anguilla</taxon>
    </lineage>
</organism>
<proteinExistence type="predicted"/>
<feature type="signal peptide" evidence="1">
    <location>
        <begin position="1"/>
        <end position="17"/>
    </location>
</feature>
<keyword evidence="1" id="KW-0732">Signal</keyword>
<feature type="chain" id="PRO_5002431587" description="Secreted protein" evidence="1">
    <location>
        <begin position="18"/>
        <end position="77"/>
    </location>
</feature>
<accession>A0A0E9QU12</accession>
<reference evidence="2" key="2">
    <citation type="journal article" date="2015" name="Fish Shellfish Immunol.">
        <title>Early steps in the European eel (Anguilla anguilla)-Vibrio vulnificus interaction in the gills: Role of the RtxA13 toxin.</title>
        <authorList>
            <person name="Callol A."/>
            <person name="Pajuelo D."/>
            <person name="Ebbesson L."/>
            <person name="Teles M."/>
            <person name="MacKenzie S."/>
            <person name="Amaro C."/>
        </authorList>
    </citation>
    <scope>NUCLEOTIDE SEQUENCE</scope>
</reference>
<dbReference type="AlphaFoldDB" id="A0A0E9QU12"/>
<evidence type="ECO:0000256" key="1">
    <source>
        <dbReference type="SAM" id="SignalP"/>
    </source>
</evidence>